<evidence type="ECO:0000256" key="2">
    <source>
        <dbReference type="ARBA" id="ARBA00022553"/>
    </source>
</evidence>
<reference evidence="8 9" key="1">
    <citation type="submission" date="2024-01" db="EMBL/GenBank/DDBJ databases">
        <title>A telomere-to-telomere, gap-free genome of sweet tea (Lithocarpus litseifolius).</title>
        <authorList>
            <person name="Zhou J."/>
        </authorList>
    </citation>
    <scope>NUCLEOTIDE SEQUENCE [LARGE SCALE GENOMIC DNA]</scope>
    <source>
        <strain evidence="8">Zhou-2022a</strain>
        <tissue evidence="8">Leaf</tissue>
    </source>
</reference>
<dbReference type="InterPro" id="IPR011333">
    <property type="entry name" value="SKP1/BTB/POZ_sf"/>
</dbReference>
<dbReference type="FunFam" id="3.30.710.10:FF:000168">
    <property type="entry name" value="BTB/POZ domain-containing protein At1g03010"/>
    <property type="match status" value="1"/>
</dbReference>
<name>A0AAW2BDC0_9ROSI</name>
<proteinExistence type="inferred from homology"/>
<dbReference type="Pfam" id="PF00651">
    <property type="entry name" value="BTB"/>
    <property type="match status" value="1"/>
</dbReference>
<organism evidence="8 9">
    <name type="scientific">Lithocarpus litseifolius</name>
    <dbReference type="NCBI Taxonomy" id="425828"/>
    <lineage>
        <taxon>Eukaryota</taxon>
        <taxon>Viridiplantae</taxon>
        <taxon>Streptophyta</taxon>
        <taxon>Embryophyta</taxon>
        <taxon>Tracheophyta</taxon>
        <taxon>Spermatophyta</taxon>
        <taxon>Magnoliopsida</taxon>
        <taxon>eudicotyledons</taxon>
        <taxon>Gunneridae</taxon>
        <taxon>Pentapetalae</taxon>
        <taxon>rosids</taxon>
        <taxon>fabids</taxon>
        <taxon>Fagales</taxon>
        <taxon>Fagaceae</taxon>
        <taxon>Lithocarpus</taxon>
    </lineage>
</organism>
<dbReference type="EMBL" id="JAZDWU010000012">
    <property type="protein sequence ID" value="KAK9984020.1"/>
    <property type="molecule type" value="Genomic_DNA"/>
</dbReference>
<evidence type="ECO:0008006" key="10">
    <source>
        <dbReference type="Google" id="ProtNLM"/>
    </source>
</evidence>
<evidence type="ECO:0000313" key="8">
    <source>
        <dbReference type="EMBL" id="KAK9984020.1"/>
    </source>
</evidence>
<evidence type="ECO:0000256" key="1">
    <source>
        <dbReference type="ARBA" id="ARBA00004906"/>
    </source>
</evidence>
<dbReference type="Gene3D" id="3.30.710.10">
    <property type="entry name" value="Potassium Channel Kv1.1, Chain A"/>
    <property type="match status" value="1"/>
</dbReference>
<sequence>MGVVTVGELKPSISGKRSFRPSSSIRHATEWPISDVSSDLTVEVGASSFALHKFPLVSRSGRIRKLLLEAKESKVTRINVPAVPGGPEAFELAAKFCYGVNVEITLSNVAMLRCTAHFLEMTEEFSEKNLESRTEAYLKEMVLPNISSSITVLHRCESLLPIAEEVNLVSRIINAIASNACKEQLTSGLLKLDHNFPAKTIPNMEPETPADWWGKLLTMLNLDFFQRVLTAVKSKGLKQDLICKILINYAHNSLQGLVAKDPHLVKGSLLDLELQKKQRVIVEAIISLLPTQSRKSQVPMAFLSSLLKTAIAASASTSCRSDLERRIGLQLDQAILEDILIPANSHGNNHSTLYDADSIVRIFSIFLNLDEDDDEDNNHLRDESEMVYDFDSPGSPKQSSILKVSKLLDNYLAEVALDSNLTPTKFIALAELLPDHARVVSDGLYRAVDIFLKAHPNMKDPERYRLCKTIDCQKLSQEACSHAAQNERLPVQMAVQVLYFEQIRLRNAMNGGHNQFFFGTINGQFPQRSGSGAGSGAISPRDNYASVRRENRELKLEVARMRMRLTDLEKDHVSMKQELVKTHPANKLFKSFTKKLSKLNSLFRINSIKPIGGKANSESRFPFQKRRRHSVS</sequence>
<keyword evidence="2" id="KW-0597">Phosphoprotein</keyword>
<dbReference type="SUPFAM" id="SSF54695">
    <property type="entry name" value="POZ domain"/>
    <property type="match status" value="1"/>
</dbReference>
<accession>A0AAW2BDC0</accession>
<feature type="domain" description="BTB" evidence="6">
    <location>
        <begin position="38"/>
        <end position="106"/>
    </location>
</feature>
<evidence type="ECO:0000259" key="6">
    <source>
        <dbReference type="PROSITE" id="PS50097"/>
    </source>
</evidence>
<keyword evidence="9" id="KW-1185">Reference proteome</keyword>
<feature type="coiled-coil region" evidence="5">
    <location>
        <begin position="544"/>
        <end position="578"/>
    </location>
</feature>
<evidence type="ECO:0000259" key="7">
    <source>
        <dbReference type="PROSITE" id="PS51649"/>
    </source>
</evidence>
<dbReference type="PROSITE" id="PS50097">
    <property type="entry name" value="BTB"/>
    <property type="match status" value="1"/>
</dbReference>
<dbReference type="Proteomes" id="UP001459277">
    <property type="component" value="Unassembled WGS sequence"/>
</dbReference>
<dbReference type="InterPro" id="IPR000210">
    <property type="entry name" value="BTB/POZ_dom"/>
</dbReference>
<protein>
    <recommendedName>
        <fullName evidence="10">Phototropic-responsive NPH3 family protein</fullName>
    </recommendedName>
</protein>
<evidence type="ECO:0000256" key="4">
    <source>
        <dbReference type="PROSITE-ProRule" id="PRU00982"/>
    </source>
</evidence>
<keyword evidence="3" id="KW-0833">Ubl conjugation pathway</keyword>
<comment type="similarity">
    <text evidence="4">Belongs to the NPH3 family.</text>
</comment>
<comment type="pathway">
    <text evidence="1">Protein modification; protein ubiquitination.</text>
</comment>
<keyword evidence="5" id="KW-0175">Coiled coil</keyword>
<dbReference type="AlphaFoldDB" id="A0AAW2BDC0"/>
<dbReference type="InterPro" id="IPR027356">
    <property type="entry name" value="NPH3_dom"/>
</dbReference>
<evidence type="ECO:0000256" key="5">
    <source>
        <dbReference type="SAM" id="Coils"/>
    </source>
</evidence>
<dbReference type="Pfam" id="PF03000">
    <property type="entry name" value="NPH3"/>
    <property type="match status" value="1"/>
</dbReference>
<dbReference type="PANTHER" id="PTHR32370">
    <property type="entry name" value="OS12G0117600 PROTEIN"/>
    <property type="match status" value="1"/>
</dbReference>
<comment type="caution">
    <text evidence="8">The sequence shown here is derived from an EMBL/GenBank/DDBJ whole genome shotgun (WGS) entry which is preliminary data.</text>
</comment>
<feature type="domain" description="NPH3" evidence="7">
    <location>
        <begin position="211"/>
        <end position="504"/>
    </location>
</feature>
<gene>
    <name evidence="8" type="ORF">SO802_033545</name>
</gene>
<evidence type="ECO:0000256" key="3">
    <source>
        <dbReference type="ARBA" id="ARBA00022786"/>
    </source>
</evidence>
<dbReference type="PROSITE" id="PS51649">
    <property type="entry name" value="NPH3"/>
    <property type="match status" value="1"/>
</dbReference>
<evidence type="ECO:0000313" key="9">
    <source>
        <dbReference type="Proteomes" id="UP001459277"/>
    </source>
</evidence>
<dbReference type="InterPro" id="IPR043454">
    <property type="entry name" value="NPH3/RPT2-like"/>
</dbReference>